<dbReference type="Gene3D" id="3.20.20.70">
    <property type="entry name" value="Aldolase class I"/>
    <property type="match status" value="1"/>
</dbReference>
<dbReference type="PANTHER" id="PTHR11228">
    <property type="entry name" value="RADICAL SAM DOMAIN PROTEIN"/>
    <property type="match status" value="1"/>
</dbReference>
<dbReference type="InterPro" id="IPR050377">
    <property type="entry name" value="Radical_SAM_PqqE_MftC-like"/>
</dbReference>
<keyword evidence="6" id="KW-0411">Iron-sulfur</keyword>
<dbReference type="CDD" id="cd01335">
    <property type="entry name" value="Radical_SAM"/>
    <property type="match status" value="1"/>
</dbReference>
<gene>
    <name evidence="8" type="ORF">PI95_023460</name>
</gene>
<dbReference type="SUPFAM" id="SSF102114">
    <property type="entry name" value="Radical SAM enzymes"/>
    <property type="match status" value="1"/>
</dbReference>
<dbReference type="GO" id="GO:0046872">
    <property type="term" value="F:metal ion binding"/>
    <property type="evidence" value="ECO:0007669"/>
    <property type="project" value="UniProtKB-KW"/>
</dbReference>
<keyword evidence="4" id="KW-0479">Metal-binding</keyword>
<feature type="domain" description="Radical SAM core" evidence="7">
    <location>
        <begin position="179"/>
        <end position="411"/>
    </location>
</feature>
<reference evidence="8 9" key="1">
    <citation type="journal article" date="2015" name="Genome Announc.">
        <title>Draft Genome Sequence of Cyanobacterium Hassallia byssoidea Strain VB512170, Isolated from Monuments in India.</title>
        <authorList>
            <person name="Singh D."/>
            <person name="Chandrababunaidu M.M."/>
            <person name="Panda A."/>
            <person name="Sen D."/>
            <person name="Bhattacharyya S."/>
            <person name="Adhikary S.P."/>
            <person name="Tripathy S."/>
        </authorList>
    </citation>
    <scope>NUCLEOTIDE SEQUENCE [LARGE SCALE GENOMIC DNA]</scope>
    <source>
        <strain evidence="8 9">VB512170</strain>
    </source>
</reference>
<dbReference type="InterPro" id="IPR007197">
    <property type="entry name" value="rSAM"/>
</dbReference>
<protein>
    <submittedName>
        <fullName evidence="8">Radical SAM protein</fullName>
    </submittedName>
</protein>
<evidence type="ECO:0000256" key="4">
    <source>
        <dbReference type="ARBA" id="ARBA00022723"/>
    </source>
</evidence>
<comment type="cofactor">
    <cofactor evidence="1">
        <name>[4Fe-4S] cluster</name>
        <dbReference type="ChEBI" id="CHEBI:49883"/>
    </cofactor>
</comment>
<keyword evidence="9" id="KW-1185">Reference proteome</keyword>
<dbReference type="Pfam" id="PF13186">
    <property type="entry name" value="SPASM"/>
    <property type="match status" value="1"/>
</dbReference>
<dbReference type="SFLD" id="SFLDG01387">
    <property type="entry name" value="BtrN-like_SPASM_domain_contain"/>
    <property type="match status" value="1"/>
</dbReference>
<comment type="caution">
    <text evidence="8">The sequence shown here is derived from an EMBL/GenBank/DDBJ whole genome shotgun (WGS) entry which is preliminary data.</text>
</comment>
<dbReference type="SFLD" id="SFLDS00029">
    <property type="entry name" value="Radical_SAM"/>
    <property type="match status" value="1"/>
</dbReference>
<name>A0A846HED9_9CYAN</name>
<dbReference type="EMBL" id="JTCM02000069">
    <property type="protein sequence ID" value="NEU75433.1"/>
    <property type="molecule type" value="Genomic_DNA"/>
</dbReference>
<dbReference type="GO" id="GO:0003824">
    <property type="term" value="F:catalytic activity"/>
    <property type="evidence" value="ECO:0007669"/>
    <property type="project" value="InterPro"/>
</dbReference>
<evidence type="ECO:0000256" key="3">
    <source>
        <dbReference type="ARBA" id="ARBA00022691"/>
    </source>
</evidence>
<keyword evidence="2" id="KW-0004">4Fe-4S</keyword>
<evidence type="ECO:0000313" key="9">
    <source>
        <dbReference type="Proteomes" id="UP000031549"/>
    </source>
</evidence>
<dbReference type="Pfam" id="PF04055">
    <property type="entry name" value="Radical_SAM"/>
    <property type="match status" value="1"/>
</dbReference>
<keyword evidence="3" id="KW-0949">S-adenosyl-L-methionine</keyword>
<dbReference type="SFLD" id="SFLDG01067">
    <property type="entry name" value="SPASM/twitch_domain_containing"/>
    <property type="match status" value="1"/>
</dbReference>
<evidence type="ECO:0000313" key="8">
    <source>
        <dbReference type="EMBL" id="NEU75433.1"/>
    </source>
</evidence>
<accession>A0A846HED9</accession>
<dbReference type="Proteomes" id="UP000031549">
    <property type="component" value="Unassembled WGS sequence"/>
</dbReference>
<dbReference type="AlphaFoldDB" id="A0A846HED9"/>
<proteinExistence type="predicted"/>
<evidence type="ECO:0000256" key="6">
    <source>
        <dbReference type="ARBA" id="ARBA00023014"/>
    </source>
</evidence>
<evidence type="ECO:0000256" key="1">
    <source>
        <dbReference type="ARBA" id="ARBA00001966"/>
    </source>
</evidence>
<dbReference type="PROSITE" id="PS51918">
    <property type="entry name" value="RADICAL_SAM"/>
    <property type="match status" value="1"/>
</dbReference>
<sequence length="483" mass="54722">MLNIICPISASDTSPSRIIVNTTDLVQELSFFTSEYNQNKIFQTKSCPSCTGKAITLLVGQVFSKERLILLDSPITYCLDEQCLYLSKDDLTVAQERCRHLSSDDWMLLPQQVNLDKSTTSSIGIVEMMVSDRIRQTLQSHNGQLFYSPKLNALSSSSTIDSLPSHLLPDGVAFHTNELPSVMRLKFEPTTRCNFKCEFCYGRYLVQGDLTFEDFVAILERLPFVKALELTGEGEPLLNSHLYEMLQIASDRGLWTHITTNASLLTEDRCRKLLSTGLDSLGISMESFVPEQFEKIRIGSKYDKVIQGIRTIAQVREERNKPLRLELWVTLLKETLSQVDDIVEFANSVGIDSVQFQSLNTMDAYSRFYPSELQQNILSLSDMKQIVDDSATLPALQTALTDIISWYQGKRCDIFMQSIMVNWQGMVTPCCFLKTPDFPAFGNINLDTFESIWNREDYRFFRFALQHGVVLNNCHGCPSVAAA</sequence>
<dbReference type="InterPro" id="IPR023885">
    <property type="entry name" value="4Fe4S-binding_SPASM_dom"/>
</dbReference>
<dbReference type="InterPro" id="IPR013785">
    <property type="entry name" value="Aldolase_TIM"/>
</dbReference>
<evidence type="ECO:0000259" key="7">
    <source>
        <dbReference type="PROSITE" id="PS51918"/>
    </source>
</evidence>
<dbReference type="CDD" id="cd21109">
    <property type="entry name" value="SPASM"/>
    <property type="match status" value="1"/>
</dbReference>
<keyword evidence="5" id="KW-0408">Iron</keyword>
<dbReference type="InterPro" id="IPR034391">
    <property type="entry name" value="AdoMet-like_SPASM_containing"/>
</dbReference>
<organism evidence="8 9">
    <name type="scientific">Hassallia byssoidea VB512170</name>
    <dbReference type="NCBI Taxonomy" id="1304833"/>
    <lineage>
        <taxon>Bacteria</taxon>
        <taxon>Bacillati</taxon>
        <taxon>Cyanobacteriota</taxon>
        <taxon>Cyanophyceae</taxon>
        <taxon>Nostocales</taxon>
        <taxon>Tolypothrichaceae</taxon>
        <taxon>Hassallia</taxon>
    </lineage>
</organism>
<dbReference type="RefSeq" id="WP_039754484.1">
    <property type="nucleotide sequence ID" value="NZ_JTCM02000069.1"/>
</dbReference>
<dbReference type="InterPro" id="IPR058240">
    <property type="entry name" value="rSAM_sf"/>
</dbReference>
<dbReference type="GO" id="GO:0051536">
    <property type="term" value="F:iron-sulfur cluster binding"/>
    <property type="evidence" value="ECO:0007669"/>
    <property type="project" value="UniProtKB-KW"/>
</dbReference>
<dbReference type="InterPro" id="IPR006638">
    <property type="entry name" value="Elp3/MiaA/NifB-like_rSAM"/>
</dbReference>
<dbReference type="SMART" id="SM00729">
    <property type="entry name" value="Elp3"/>
    <property type="match status" value="1"/>
</dbReference>
<dbReference type="PANTHER" id="PTHR11228:SF7">
    <property type="entry name" value="PQQA PEPTIDE CYCLASE"/>
    <property type="match status" value="1"/>
</dbReference>
<evidence type="ECO:0000256" key="2">
    <source>
        <dbReference type="ARBA" id="ARBA00022485"/>
    </source>
</evidence>
<evidence type="ECO:0000256" key="5">
    <source>
        <dbReference type="ARBA" id="ARBA00023004"/>
    </source>
</evidence>